<sequence>MTLHHFFHHCSFSFSCLFFVCFRRERERGRKKFHGTSRMETRASDLAGVVDESGDGARREIQRSATSACFSRTILRSATFIHAAAAAVVVVFAMLLDWERAEDLADVGTTVVLRPRFVTDGCTFYGTTPTGKLMRVRLRLVVSPQLNEPFGPEARNHLRELLLPTEAGAEKRVQCHISGVEDKVGVFADAFLSADEGASQADNNTGSPLINVQESMVRSGWAWAMETEFFPNPRLVALMEEARSARRGLWRDEKFVPPSKRSWGNHWGAVHNEDAESRRRKEHVRRRFQCRLQRRSD</sequence>
<dbReference type="InterPro" id="IPR035437">
    <property type="entry name" value="SNase_OB-fold_sf"/>
</dbReference>
<keyword evidence="1" id="KW-1133">Transmembrane helix</keyword>
<dbReference type="SUPFAM" id="SSF50199">
    <property type="entry name" value="Staphylococcal nuclease"/>
    <property type="match status" value="1"/>
</dbReference>
<organism evidence="3">
    <name type="scientific">Trypanosoma vivax (strain Y486)</name>
    <dbReference type="NCBI Taxonomy" id="1055687"/>
    <lineage>
        <taxon>Eukaryota</taxon>
        <taxon>Discoba</taxon>
        <taxon>Euglenozoa</taxon>
        <taxon>Kinetoplastea</taxon>
        <taxon>Metakinetoplastina</taxon>
        <taxon>Trypanosomatida</taxon>
        <taxon>Trypanosomatidae</taxon>
        <taxon>Trypanosoma</taxon>
        <taxon>Duttonella</taxon>
    </lineage>
</organism>
<dbReference type="SMART" id="SM00318">
    <property type="entry name" value="SNc"/>
    <property type="match status" value="1"/>
</dbReference>
<dbReference type="InterPro" id="IPR016071">
    <property type="entry name" value="Staphylococal_nuclease_OB-fold"/>
</dbReference>
<keyword evidence="1" id="KW-0472">Membrane</keyword>
<accession>G0TXV4</accession>
<dbReference type="Pfam" id="PF00565">
    <property type="entry name" value="SNase"/>
    <property type="match status" value="1"/>
</dbReference>
<dbReference type="AlphaFoldDB" id="G0TXV4"/>
<gene>
    <name evidence="3" type="ORF">TVY486_0701330</name>
</gene>
<keyword evidence="1" id="KW-0812">Transmembrane</keyword>
<feature type="transmembrane region" description="Helical" evidence="1">
    <location>
        <begin position="73"/>
        <end position="96"/>
    </location>
</feature>
<feature type="transmembrane region" description="Helical" evidence="1">
    <location>
        <begin position="6"/>
        <end position="22"/>
    </location>
</feature>
<evidence type="ECO:0000256" key="1">
    <source>
        <dbReference type="SAM" id="Phobius"/>
    </source>
</evidence>
<protein>
    <recommendedName>
        <fullName evidence="2">TNase-like domain-containing protein</fullName>
    </recommendedName>
</protein>
<feature type="domain" description="TNase-like" evidence="2">
    <location>
        <begin position="118"/>
        <end position="252"/>
    </location>
</feature>
<proteinExistence type="predicted"/>
<evidence type="ECO:0000313" key="3">
    <source>
        <dbReference type="EMBL" id="CCC48796.1"/>
    </source>
</evidence>
<reference evidence="3" key="1">
    <citation type="journal article" date="2012" name="Proc. Natl. Acad. Sci. U.S.A.">
        <title>Antigenic diversity is generated by distinct evolutionary mechanisms in African trypanosome species.</title>
        <authorList>
            <person name="Jackson A.P."/>
            <person name="Berry A."/>
            <person name="Aslett M."/>
            <person name="Allison H.C."/>
            <person name="Burton P."/>
            <person name="Vavrova-Anderson J."/>
            <person name="Brown R."/>
            <person name="Browne H."/>
            <person name="Corton N."/>
            <person name="Hauser H."/>
            <person name="Gamble J."/>
            <person name="Gilderthorp R."/>
            <person name="Marcello L."/>
            <person name="McQuillan J."/>
            <person name="Otto T.D."/>
            <person name="Quail M.A."/>
            <person name="Sanders M.J."/>
            <person name="van Tonder A."/>
            <person name="Ginger M.L."/>
            <person name="Field M.C."/>
            <person name="Barry J.D."/>
            <person name="Hertz-Fowler C."/>
            <person name="Berriman M."/>
        </authorList>
    </citation>
    <scope>NUCLEOTIDE SEQUENCE</scope>
    <source>
        <strain evidence="3">Y486</strain>
    </source>
</reference>
<dbReference type="EMBL" id="HE573023">
    <property type="protein sequence ID" value="CCC48796.1"/>
    <property type="molecule type" value="Genomic_DNA"/>
</dbReference>
<evidence type="ECO:0000259" key="2">
    <source>
        <dbReference type="PROSITE" id="PS50830"/>
    </source>
</evidence>
<dbReference type="Gene3D" id="2.40.50.90">
    <property type="match status" value="1"/>
</dbReference>
<dbReference type="VEuPathDB" id="TriTrypDB:TvY486_0701330"/>
<dbReference type="PROSITE" id="PS50830">
    <property type="entry name" value="TNASE_3"/>
    <property type="match status" value="1"/>
</dbReference>
<name>G0TXV4_TRYVY</name>